<keyword evidence="3" id="KW-1185">Reference proteome</keyword>
<dbReference type="EMBL" id="MIGC01007955">
    <property type="protein sequence ID" value="PHJ15511.1"/>
    <property type="molecule type" value="Genomic_DNA"/>
</dbReference>
<evidence type="ECO:0000313" key="3">
    <source>
        <dbReference type="Proteomes" id="UP000221165"/>
    </source>
</evidence>
<dbReference type="Proteomes" id="UP000221165">
    <property type="component" value="Unassembled WGS sequence"/>
</dbReference>
<protein>
    <submittedName>
        <fullName evidence="2">Mitochondrial inner membrane translocase subunit</fullName>
    </submittedName>
</protein>
<organism evidence="2 3">
    <name type="scientific">Cystoisospora suis</name>
    <dbReference type="NCBI Taxonomy" id="483139"/>
    <lineage>
        <taxon>Eukaryota</taxon>
        <taxon>Sar</taxon>
        <taxon>Alveolata</taxon>
        <taxon>Apicomplexa</taxon>
        <taxon>Conoidasida</taxon>
        <taxon>Coccidia</taxon>
        <taxon>Eucoccidiorida</taxon>
        <taxon>Eimeriorina</taxon>
        <taxon>Sarcocystidae</taxon>
        <taxon>Cystoisospora</taxon>
    </lineage>
</organism>
<feature type="non-terminal residue" evidence="2">
    <location>
        <position position="1"/>
    </location>
</feature>
<proteinExistence type="predicted"/>
<feature type="compositionally biased region" description="Low complexity" evidence="1">
    <location>
        <begin position="62"/>
        <end position="75"/>
    </location>
</feature>
<feature type="compositionally biased region" description="Low complexity" evidence="1">
    <location>
        <begin position="41"/>
        <end position="51"/>
    </location>
</feature>
<evidence type="ECO:0000313" key="2">
    <source>
        <dbReference type="EMBL" id="PHJ15511.1"/>
    </source>
</evidence>
<dbReference type="VEuPathDB" id="ToxoDB:CSUI_010681"/>
<evidence type="ECO:0000256" key="1">
    <source>
        <dbReference type="SAM" id="MobiDB-lite"/>
    </source>
</evidence>
<gene>
    <name evidence="2" type="ORF">CSUI_010681</name>
</gene>
<reference evidence="2 3" key="1">
    <citation type="journal article" date="2017" name="Int. J. Parasitol.">
        <title>The genome of the protozoan parasite Cystoisospora suis and a reverse vaccinology approach to identify vaccine candidates.</title>
        <authorList>
            <person name="Palmieri N."/>
            <person name="Shrestha A."/>
            <person name="Ruttkowski B."/>
            <person name="Beck T."/>
            <person name="Vogl C."/>
            <person name="Tomley F."/>
            <person name="Blake D.P."/>
            <person name="Joachim A."/>
        </authorList>
    </citation>
    <scope>NUCLEOTIDE SEQUENCE [LARGE SCALE GENOMIC DNA]</scope>
    <source>
        <strain evidence="2 3">Wien I</strain>
    </source>
</reference>
<sequence length="89" mass="9200">RTAGEGPTPRQQYRQFLEIEEAERRAAASAGNSSPSFFSRIFSSSSSSSSSLPKSGEAKEISSSTGGASVSAGEGITEFLTDKSGVSTM</sequence>
<dbReference type="RefSeq" id="XP_067917244.1">
    <property type="nucleotide sequence ID" value="XM_068070783.1"/>
</dbReference>
<accession>A0A2C6J9W0</accession>
<name>A0A2C6J9W0_9APIC</name>
<dbReference type="AlphaFoldDB" id="A0A2C6J9W0"/>
<feature type="region of interest" description="Disordered" evidence="1">
    <location>
        <begin position="41"/>
        <end position="89"/>
    </location>
</feature>
<dbReference type="GeneID" id="94433994"/>
<comment type="caution">
    <text evidence="2">The sequence shown here is derived from an EMBL/GenBank/DDBJ whole genome shotgun (WGS) entry which is preliminary data.</text>
</comment>